<dbReference type="HAMAP" id="MF_01463_B">
    <property type="entry name" value="SecD_B"/>
    <property type="match status" value="1"/>
</dbReference>
<organism evidence="16 17">
    <name type="scientific">Anaerotalea alkaliphila</name>
    <dbReference type="NCBI Taxonomy" id="2662126"/>
    <lineage>
        <taxon>Bacteria</taxon>
        <taxon>Bacillati</taxon>
        <taxon>Bacillota</taxon>
        <taxon>Clostridia</taxon>
        <taxon>Eubacteriales</taxon>
        <taxon>Anaerotalea</taxon>
    </lineage>
</organism>
<evidence type="ECO:0000256" key="7">
    <source>
        <dbReference type="ARBA" id="ARBA00023010"/>
    </source>
</evidence>
<dbReference type="InterPro" id="IPR005791">
    <property type="entry name" value="SecD"/>
</dbReference>
<dbReference type="Gene3D" id="3.30.1360.200">
    <property type="match status" value="1"/>
</dbReference>
<dbReference type="GO" id="GO:0006605">
    <property type="term" value="P:protein targeting"/>
    <property type="evidence" value="ECO:0007669"/>
    <property type="project" value="UniProtKB-UniRule"/>
</dbReference>
<evidence type="ECO:0000256" key="10">
    <source>
        <dbReference type="ARBA" id="ARBA00060856"/>
    </source>
</evidence>
<proteinExistence type="inferred from homology"/>
<dbReference type="GO" id="GO:0005886">
    <property type="term" value="C:plasma membrane"/>
    <property type="evidence" value="ECO:0007669"/>
    <property type="project" value="UniProtKB-SubCell"/>
</dbReference>
<feature type="transmembrane region" description="Helical" evidence="12">
    <location>
        <begin position="245"/>
        <end position="263"/>
    </location>
</feature>
<evidence type="ECO:0000259" key="15">
    <source>
        <dbReference type="Pfam" id="PF22599"/>
    </source>
</evidence>
<feature type="transmembrane region" description="Helical" evidence="12">
    <location>
        <begin position="339"/>
        <end position="360"/>
    </location>
</feature>
<reference evidence="16 17" key="1">
    <citation type="submission" date="2020-01" db="EMBL/GenBank/DDBJ databases">
        <title>Anaeroalcalibacter tamaniensis gen. nov., sp. nov., moderately halophilic strictly anaerobic fermenter bacterium from mud volcano of Taman peninsula.</title>
        <authorList>
            <person name="Frolova A."/>
            <person name="Merkel A.Y."/>
            <person name="Slobodkin A.I."/>
        </authorList>
    </citation>
    <scope>NUCLEOTIDE SEQUENCE [LARGE SCALE GENOMIC DNA]</scope>
    <source>
        <strain evidence="16 17">F-3ap</strain>
    </source>
</reference>
<dbReference type="RefSeq" id="WP_162370322.1">
    <property type="nucleotide sequence ID" value="NZ_JAAEEH010000017.1"/>
</dbReference>
<evidence type="ECO:0000256" key="9">
    <source>
        <dbReference type="ARBA" id="ARBA00059018"/>
    </source>
</evidence>
<keyword evidence="4 12" id="KW-0812">Transmembrane</keyword>
<feature type="domain" description="Protein export membrane protein SecD/SecF C-terminal" evidence="14">
    <location>
        <begin position="533"/>
        <end position="709"/>
    </location>
</feature>
<dbReference type="InterPro" id="IPR005665">
    <property type="entry name" value="SecF_bac"/>
</dbReference>
<evidence type="ECO:0000256" key="3">
    <source>
        <dbReference type="ARBA" id="ARBA00022475"/>
    </source>
</evidence>
<comment type="similarity">
    <text evidence="13">Belongs to the SecD/SecF family. SecF subfamily.</text>
</comment>
<dbReference type="Pfam" id="PF07549">
    <property type="entry name" value="Sec_GG"/>
    <property type="match status" value="1"/>
</dbReference>
<keyword evidence="7 12" id="KW-0811">Translocation</keyword>
<evidence type="ECO:0000256" key="2">
    <source>
        <dbReference type="ARBA" id="ARBA00022448"/>
    </source>
</evidence>
<dbReference type="NCBIfam" id="TIGR00916">
    <property type="entry name" value="2A0604s01"/>
    <property type="match status" value="2"/>
</dbReference>
<dbReference type="Pfam" id="PF02355">
    <property type="entry name" value="SecD_SecF_C"/>
    <property type="match status" value="2"/>
</dbReference>
<dbReference type="InterPro" id="IPR048634">
    <property type="entry name" value="SecD_SecF_C"/>
</dbReference>
<gene>
    <name evidence="12 16" type="primary">secD</name>
    <name evidence="13" type="synonym">secF</name>
    <name evidence="16" type="ORF">GXN74_07530</name>
</gene>
<feature type="transmembrane region" description="Helical" evidence="12">
    <location>
        <begin position="553"/>
        <end position="570"/>
    </location>
</feature>
<dbReference type="GO" id="GO:0043952">
    <property type="term" value="P:protein transport by the Sec complex"/>
    <property type="evidence" value="ECO:0007669"/>
    <property type="project" value="UniProtKB-UniRule"/>
</dbReference>
<evidence type="ECO:0000259" key="14">
    <source>
        <dbReference type="Pfam" id="PF02355"/>
    </source>
</evidence>
<comment type="similarity">
    <text evidence="10">In the C-terminal section; belongs to the SecD/SecF family. SecF subfamily.</text>
</comment>
<name>A0A7X5HVU5_9FIRM</name>
<feature type="domain" description="SecDF P1 head subdomain" evidence="15">
    <location>
        <begin position="120"/>
        <end position="221"/>
    </location>
</feature>
<feature type="transmembrane region" description="Helical" evidence="12">
    <location>
        <begin position="268"/>
        <end position="290"/>
    </location>
</feature>
<dbReference type="Gene3D" id="3.30.70.3400">
    <property type="match status" value="1"/>
</dbReference>
<dbReference type="InterPro" id="IPR022646">
    <property type="entry name" value="SecD/SecF_CS"/>
</dbReference>
<comment type="similarity">
    <text evidence="12">Belongs to the SecD/SecF family. SecD subfamily.</text>
</comment>
<dbReference type="EMBL" id="JAAEEH010000017">
    <property type="protein sequence ID" value="NDL67595.1"/>
    <property type="molecule type" value="Genomic_DNA"/>
</dbReference>
<keyword evidence="2 12" id="KW-0813">Transport</keyword>
<feature type="transmembrane region" description="Helical" evidence="12">
    <location>
        <begin position="422"/>
        <end position="440"/>
    </location>
</feature>
<feature type="transmembrane region" description="Helical" evidence="12">
    <location>
        <begin position="577"/>
        <end position="599"/>
    </location>
</feature>
<comment type="function">
    <text evidence="9 12">Part of the Sec protein translocase complex. Interacts with the SecYEG preprotein conducting channel. SecDF uses the proton motive force (PMF) to complete protein translocation after the ATP-dependent function of SecA.</text>
</comment>
<dbReference type="InterPro" id="IPR054384">
    <property type="entry name" value="SecDF_P1_head"/>
</dbReference>
<dbReference type="InterPro" id="IPR055344">
    <property type="entry name" value="SecD_SecF_C_bact"/>
</dbReference>
<dbReference type="NCBIfam" id="TIGR00966">
    <property type="entry name" value="transloc_SecF"/>
    <property type="match status" value="1"/>
</dbReference>
<dbReference type="InterPro" id="IPR022813">
    <property type="entry name" value="SecD/SecF_arch_bac"/>
</dbReference>
<comment type="subunit">
    <text evidence="12">Forms a complex with SecF. Part of the essential Sec protein translocation apparatus which comprises SecA, SecYEG and auxiliary proteins SecDF. Other proteins may also be involved.</text>
</comment>
<evidence type="ECO:0000256" key="5">
    <source>
        <dbReference type="ARBA" id="ARBA00022927"/>
    </source>
</evidence>
<dbReference type="PANTHER" id="PTHR30081:SF1">
    <property type="entry name" value="PROTEIN TRANSLOCASE SUBUNIT SECD"/>
    <property type="match status" value="1"/>
</dbReference>
<comment type="similarity">
    <text evidence="11">In the N-terminal section; belongs to the SecD/SecF family. SecD subfamily.</text>
</comment>
<accession>A0A7X5HVU5</accession>
<feature type="transmembrane region" description="Helical" evidence="12">
    <location>
        <begin position="605"/>
        <end position="626"/>
    </location>
</feature>
<evidence type="ECO:0000313" key="17">
    <source>
        <dbReference type="Proteomes" id="UP000461585"/>
    </source>
</evidence>
<dbReference type="GO" id="GO:0065002">
    <property type="term" value="P:intracellular protein transmembrane transport"/>
    <property type="evidence" value="ECO:0007669"/>
    <property type="project" value="UniProtKB-UniRule"/>
</dbReference>
<evidence type="ECO:0000256" key="11">
    <source>
        <dbReference type="ARBA" id="ARBA00061053"/>
    </source>
</evidence>
<dbReference type="HAMAP" id="MF_01464_B">
    <property type="entry name" value="SecF_B"/>
    <property type="match status" value="1"/>
</dbReference>
<evidence type="ECO:0000256" key="4">
    <source>
        <dbReference type="ARBA" id="ARBA00022692"/>
    </source>
</evidence>
<feature type="domain" description="Protein export membrane protein SecD/SecF C-terminal" evidence="14">
    <location>
        <begin position="227"/>
        <end position="394"/>
    </location>
</feature>
<evidence type="ECO:0000256" key="8">
    <source>
        <dbReference type="ARBA" id="ARBA00023136"/>
    </source>
</evidence>
<dbReference type="SUPFAM" id="SSF82866">
    <property type="entry name" value="Multidrug efflux transporter AcrB transmembrane domain"/>
    <property type="match status" value="2"/>
</dbReference>
<dbReference type="FunFam" id="1.20.1640.10:FF:000004">
    <property type="entry name" value="Protein translocase subunit SecD"/>
    <property type="match status" value="1"/>
</dbReference>
<dbReference type="PANTHER" id="PTHR30081">
    <property type="entry name" value="PROTEIN-EXPORT MEMBRANE PROTEIN SEC"/>
    <property type="match status" value="1"/>
</dbReference>
<evidence type="ECO:0000256" key="1">
    <source>
        <dbReference type="ARBA" id="ARBA00004651"/>
    </source>
</evidence>
<protein>
    <recommendedName>
        <fullName evidence="12 13">Multifunctional fusion protein</fullName>
    </recommendedName>
    <domain>
        <recommendedName>
            <fullName evidence="12">Protein translocase subunit SecD</fullName>
        </recommendedName>
    </domain>
    <domain>
        <recommendedName>
            <fullName evidence="13">Protein-export membrane protein SecF</fullName>
        </recommendedName>
    </domain>
</protein>
<keyword evidence="3 12" id="KW-1003">Cell membrane</keyword>
<keyword evidence="5 12" id="KW-0653">Protein transport</keyword>
<dbReference type="InterPro" id="IPR022645">
    <property type="entry name" value="SecD/SecF_bac"/>
</dbReference>
<sequence>MKGKIIAAFAATLLVIAAVIGVALAGVGSEGAGSARDINLGLDLAGGVSITYTADKADPTEQEISDTIYKLQRRISEQGYTEGEVYREGSDRINVDIPNVSDPNQVLADLGKPGNLTFVDQSGNVVITGEDVVDANPVRDSQSLGGGFYVRLELNAEGAEKFAQGTRANVNKVIHILYNDEVLMSPVVSEEIRDGVASISGLGTLEEASELATSIRIGALPLKLVELRSTVVGAKMGYDAIQTSLKAGTVGLLLLFAFLLLVYRVPGLVATVALSFYAALMVAVLSLGGITLTLPGIAGIILSIGMAVDANVIVFARIKEELAMEKTLRASIKAGFKKASSAIVDGNVTTLIAAGVLFAMGTGTIKGFATTLAIGIIISLFTALVVTRILLVAMVEIGFKKKTLYGHFHVNRKLPIIDRRKLWLAVSAVAISVGLVALPVNMASMGSPFNFDIEFVGGTSTLVTIDRPYASFEELQEDVRDLVVEATGDQTPRFNNVEGVNGQGQFVIRTKALDTDTRIALEEALAGKYGITSAEIQSESISATIGSEMQRDAVLAVLIAALGILVYITFRFRDYRFGLAAVIALVHDVLVMLAVYAVLRIPVNNSFIAAMLTIIGYSINDTIVVFDRVRENQRHMKKGDYQGLVDSSVAQTLARSVNTSFTTFIMILSLYVLGVASIREFALPLMVGILSGTYSSIFVASPLWYLFKKREEAKLGASPGN</sequence>
<evidence type="ECO:0000256" key="13">
    <source>
        <dbReference type="HAMAP-Rule" id="MF_01464"/>
    </source>
</evidence>
<feature type="transmembrane region" description="Helical" evidence="12">
    <location>
        <begin position="661"/>
        <end position="679"/>
    </location>
</feature>
<dbReference type="Proteomes" id="UP000461585">
    <property type="component" value="Unassembled WGS sequence"/>
</dbReference>
<comment type="caution">
    <text evidence="16">The sequence shown here is derived from an EMBL/GenBank/DDBJ whole genome shotgun (WGS) entry which is preliminary data.</text>
</comment>
<dbReference type="Gene3D" id="1.20.1640.10">
    <property type="entry name" value="Multidrug efflux transporter AcrB transmembrane domain"/>
    <property type="match status" value="2"/>
</dbReference>
<dbReference type="FunFam" id="1.20.1640.10:FF:000024">
    <property type="entry name" value="Multifunctional fusion protein"/>
    <property type="match status" value="1"/>
</dbReference>
<feature type="transmembrane region" description="Helical" evidence="12">
    <location>
        <begin position="372"/>
        <end position="395"/>
    </location>
</feature>
<dbReference type="AlphaFoldDB" id="A0A7X5HVU5"/>
<evidence type="ECO:0000313" key="16">
    <source>
        <dbReference type="EMBL" id="NDL67595.1"/>
    </source>
</evidence>
<dbReference type="PRINTS" id="PR01755">
    <property type="entry name" value="SECFTRNLCASE"/>
</dbReference>
<dbReference type="Pfam" id="PF22599">
    <property type="entry name" value="SecDF_P1_head"/>
    <property type="match status" value="1"/>
</dbReference>
<comment type="caution">
    <text evidence="12">Lacks conserved residue(s) required for the propagation of feature annotation.</text>
</comment>
<comment type="subunit">
    <text evidence="13">Forms a complex with SecD. Part of the essential Sec protein translocation apparatus which comprises SecA, SecYEG and auxiliary proteins SecDF. Other proteins may also be involved.</text>
</comment>
<keyword evidence="8 12" id="KW-0472">Membrane</keyword>
<dbReference type="GO" id="GO:0015450">
    <property type="term" value="F:protein-transporting ATPase activity"/>
    <property type="evidence" value="ECO:0007669"/>
    <property type="project" value="InterPro"/>
</dbReference>
<dbReference type="NCBIfam" id="TIGR01129">
    <property type="entry name" value="secD"/>
    <property type="match status" value="1"/>
</dbReference>
<evidence type="ECO:0000256" key="12">
    <source>
        <dbReference type="HAMAP-Rule" id="MF_01463"/>
    </source>
</evidence>
<feature type="transmembrane region" description="Helical" evidence="12">
    <location>
        <begin position="685"/>
        <end position="707"/>
    </location>
</feature>
<keyword evidence="17" id="KW-1185">Reference proteome</keyword>
<comment type="subcellular location">
    <subcellularLocation>
        <location evidence="1 12">Cell membrane</location>
        <topology evidence="1 12">Multi-pass membrane protein</topology>
    </subcellularLocation>
</comment>
<keyword evidence="6 12" id="KW-1133">Transmembrane helix</keyword>
<evidence type="ECO:0000256" key="6">
    <source>
        <dbReference type="ARBA" id="ARBA00022989"/>
    </source>
</evidence>
<feature type="transmembrane region" description="Helical" evidence="12">
    <location>
        <begin position="296"/>
        <end position="318"/>
    </location>
</feature>